<keyword evidence="3" id="KW-1185">Reference proteome</keyword>
<dbReference type="AlphaFoldDB" id="A0AAV0YSZ4"/>
<evidence type="ECO:0000313" key="2">
    <source>
        <dbReference type="EMBL" id="CAI8588811.1"/>
    </source>
</evidence>
<sequence>MCNTKNAFESCSIQISNALSNLVELSIDYCNDLIKLSDGFCNITTSKKVSIINCHKFSALPQDFEKSENLEVLRLCSCSDLVEMPKSVGGLKKLRRLDFQSYPTILVTCKSELPKLSNDIGGYLREHFPNFPNLKIDMPKVDISLNFLHGTHS</sequence>
<dbReference type="Proteomes" id="UP001157006">
    <property type="component" value="Chromosome 1L"/>
</dbReference>
<evidence type="ECO:0000313" key="3">
    <source>
        <dbReference type="Proteomes" id="UP001157006"/>
    </source>
</evidence>
<dbReference type="SUPFAM" id="SSF52047">
    <property type="entry name" value="RNI-like"/>
    <property type="match status" value="1"/>
</dbReference>
<protein>
    <recommendedName>
        <fullName evidence="4">Disease resistance protein</fullName>
    </recommendedName>
</protein>
<dbReference type="Gene3D" id="3.80.10.10">
    <property type="entry name" value="Ribonuclease Inhibitor"/>
    <property type="match status" value="1"/>
</dbReference>
<accession>A0AAV0YSZ4</accession>
<keyword evidence="1" id="KW-0611">Plant defense</keyword>
<dbReference type="EMBL" id="OX451736">
    <property type="protein sequence ID" value="CAI8588811.1"/>
    <property type="molecule type" value="Genomic_DNA"/>
</dbReference>
<organism evidence="2 3">
    <name type="scientific">Vicia faba</name>
    <name type="common">Broad bean</name>
    <name type="synonym">Faba vulgaris</name>
    <dbReference type="NCBI Taxonomy" id="3906"/>
    <lineage>
        <taxon>Eukaryota</taxon>
        <taxon>Viridiplantae</taxon>
        <taxon>Streptophyta</taxon>
        <taxon>Embryophyta</taxon>
        <taxon>Tracheophyta</taxon>
        <taxon>Spermatophyta</taxon>
        <taxon>Magnoliopsida</taxon>
        <taxon>eudicotyledons</taxon>
        <taxon>Gunneridae</taxon>
        <taxon>Pentapetalae</taxon>
        <taxon>rosids</taxon>
        <taxon>fabids</taxon>
        <taxon>Fabales</taxon>
        <taxon>Fabaceae</taxon>
        <taxon>Papilionoideae</taxon>
        <taxon>50 kb inversion clade</taxon>
        <taxon>NPAAA clade</taxon>
        <taxon>Hologalegina</taxon>
        <taxon>IRL clade</taxon>
        <taxon>Fabeae</taxon>
        <taxon>Vicia</taxon>
    </lineage>
</organism>
<evidence type="ECO:0008006" key="4">
    <source>
        <dbReference type="Google" id="ProtNLM"/>
    </source>
</evidence>
<dbReference type="PANTHER" id="PTHR36766">
    <property type="entry name" value="PLANT BROAD-SPECTRUM MILDEW RESISTANCE PROTEIN RPW8"/>
    <property type="match status" value="1"/>
</dbReference>
<gene>
    <name evidence="2" type="ORF">VFH_I365560</name>
</gene>
<name>A0AAV0YSZ4_VICFA</name>
<dbReference type="GO" id="GO:0006952">
    <property type="term" value="P:defense response"/>
    <property type="evidence" value="ECO:0007669"/>
    <property type="project" value="UniProtKB-KW"/>
</dbReference>
<reference evidence="2 3" key="1">
    <citation type="submission" date="2023-01" db="EMBL/GenBank/DDBJ databases">
        <authorList>
            <person name="Kreplak J."/>
        </authorList>
    </citation>
    <scope>NUCLEOTIDE SEQUENCE [LARGE SCALE GENOMIC DNA]</scope>
</reference>
<evidence type="ECO:0000256" key="1">
    <source>
        <dbReference type="ARBA" id="ARBA00022821"/>
    </source>
</evidence>
<dbReference type="PANTHER" id="PTHR36766:SF28">
    <property type="entry name" value="PLANT BROAD-SPECTRUM MILDEW RESISTANCE PROTEIN RPW8"/>
    <property type="match status" value="1"/>
</dbReference>
<dbReference type="InterPro" id="IPR032675">
    <property type="entry name" value="LRR_dom_sf"/>
</dbReference>
<proteinExistence type="predicted"/>